<dbReference type="EMBL" id="JAMQAY010000001">
    <property type="protein sequence ID" value="MCM2399721.1"/>
    <property type="molecule type" value="Genomic_DNA"/>
</dbReference>
<dbReference type="InterPro" id="IPR038695">
    <property type="entry name" value="Saro_0823-like_sf"/>
</dbReference>
<keyword evidence="1" id="KW-0732">Signal</keyword>
<feature type="signal peptide" evidence="1">
    <location>
        <begin position="1"/>
        <end position="31"/>
    </location>
</feature>
<gene>
    <name evidence="2" type="ORF">NBH20_01000</name>
</gene>
<evidence type="ECO:0000313" key="3">
    <source>
        <dbReference type="Proteomes" id="UP001155079"/>
    </source>
</evidence>
<organism evidence="2 3">
    <name type="scientific">Ciceribacter sichuanensis</name>
    <dbReference type="NCBI Taxonomy" id="2949647"/>
    <lineage>
        <taxon>Bacteria</taxon>
        <taxon>Pseudomonadati</taxon>
        <taxon>Pseudomonadota</taxon>
        <taxon>Alphaproteobacteria</taxon>
        <taxon>Hyphomicrobiales</taxon>
        <taxon>Rhizobiaceae</taxon>
        <taxon>Ciceribacter</taxon>
    </lineage>
</organism>
<protein>
    <submittedName>
        <fullName evidence="2">DUF192 domain-containing protein</fullName>
    </submittedName>
</protein>
<dbReference type="InterPro" id="IPR003795">
    <property type="entry name" value="DUF192"/>
</dbReference>
<dbReference type="Gene3D" id="2.60.120.1140">
    <property type="entry name" value="Protein of unknown function DUF192"/>
    <property type="match status" value="1"/>
</dbReference>
<sequence length="166" mass="18511">MRIEVRLKMTKLAKSALMALFLFLVPAGLFAADDIRFERSQLRIETPEGKSHEFQVELALNPEQRERGLMYREKLGDDEGMIFDFGLERDVMMWMKNTPLSLDMLFIDGAGRVQRVASGAVPYSESIISSGGPVRFVLEIRGGRAAELEIGRGAQVTIAAMATQSK</sequence>
<dbReference type="PANTHER" id="PTHR37953">
    <property type="entry name" value="UPF0127 PROTEIN MJ1496"/>
    <property type="match status" value="1"/>
</dbReference>
<keyword evidence="3" id="KW-1185">Reference proteome</keyword>
<reference evidence="2 3" key="1">
    <citation type="submission" date="2022-06" db="EMBL/GenBank/DDBJ databases">
        <authorList>
            <person name="Sun Q."/>
        </authorList>
    </citation>
    <scope>NUCLEOTIDE SEQUENCE [LARGE SCALE GENOMIC DNA]</scope>
    <source>
        <strain evidence="2 3">S153</strain>
    </source>
</reference>
<dbReference type="Proteomes" id="UP001155079">
    <property type="component" value="Unassembled WGS sequence"/>
</dbReference>
<feature type="chain" id="PRO_5046074006" evidence="1">
    <location>
        <begin position="32"/>
        <end position="166"/>
    </location>
</feature>
<name>A0ABT0V1P7_9HYPH</name>
<comment type="caution">
    <text evidence="2">The sequence shown here is derived from an EMBL/GenBank/DDBJ whole genome shotgun (WGS) entry which is preliminary data.</text>
</comment>
<proteinExistence type="predicted"/>
<dbReference type="Pfam" id="PF02643">
    <property type="entry name" value="DUF192"/>
    <property type="match status" value="1"/>
</dbReference>
<dbReference type="PANTHER" id="PTHR37953:SF1">
    <property type="entry name" value="UPF0127 PROTEIN MJ1496"/>
    <property type="match status" value="1"/>
</dbReference>
<evidence type="ECO:0000313" key="2">
    <source>
        <dbReference type="EMBL" id="MCM2399721.1"/>
    </source>
</evidence>
<evidence type="ECO:0000256" key="1">
    <source>
        <dbReference type="SAM" id="SignalP"/>
    </source>
</evidence>
<dbReference type="RefSeq" id="WP_250943657.1">
    <property type="nucleotide sequence ID" value="NZ_JAMQAY010000001.1"/>
</dbReference>
<accession>A0ABT0V1P7</accession>